<dbReference type="EMBL" id="AKWJ02000014">
    <property type="protein sequence ID" value="EKP15178.1"/>
    <property type="molecule type" value="Genomic_DNA"/>
</dbReference>
<protein>
    <submittedName>
        <fullName evidence="2">Uncharacterized protein</fullName>
    </submittedName>
</protein>
<gene>
    <name evidence="2" type="ORF">LEP1GSC128_2462</name>
</gene>
<comment type="caution">
    <text evidence="2">The sequence shown here is derived from an EMBL/GenBank/DDBJ whole genome shotgun (WGS) entry which is preliminary data.</text>
</comment>
<evidence type="ECO:0000313" key="3">
    <source>
        <dbReference type="Proteomes" id="UP000002837"/>
    </source>
</evidence>
<keyword evidence="1" id="KW-1133">Transmembrane helix</keyword>
<organism evidence="2 3">
    <name type="scientific">Leptospira borgpetersenii str. 200801926</name>
    <dbReference type="NCBI Taxonomy" id="1193009"/>
    <lineage>
        <taxon>Bacteria</taxon>
        <taxon>Pseudomonadati</taxon>
        <taxon>Spirochaetota</taxon>
        <taxon>Spirochaetia</taxon>
        <taxon>Leptospirales</taxon>
        <taxon>Leptospiraceae</taxon>
        <taxon>Leptospira</taxon>
    </lineage>
</organism>
<accession>A0ABP2S9I8</accession>
<name>A0ABP2S9I8_LEPBO</name>
<reference evidence="2" key="1">
    <citation type="submission" date="2012-09" db="EMBL/GenBank/DDBJ databases">
        <authorList>
            <person name="Harkins D.M."/>
            <person name="Durkin A.S."/>
            <person name="Brinkac L.M."/>
            <person name="Selengut J.D."/>
            <person name="Sanka R."/>
            <person name="DePew J."/>
            <person name="Purushe J."/>
            <person name="Picardeau M."/>
            <person name="Werts C."/>
            <person name="Goarant C."/>
            <person name="Vinetz J.M."/>
            <person name="Sutton G.G."/>
            <person name="Nelson W.C."/>
            <person name="Fouts D.E."/>
        </authorList>
    </citation>
    <scope>NUCLEOTIDE SEQUENCE [LARGE SCALE GENOMIC DNA]</scope>
    <source>
        <strain evidence="2">200801926</strain>
    </source>
</reference>
<keyword evidence="1" id="KW-0812">Transmembrane</keyword>
<dbReference type="Proteomes" id="UP000002837">
    <property type="component" value="Unassembled WGS sequence"/>
</dbReference>
<keyword evidence="1" id="KW-0472">Membrane</keyword>
<evidence type="ECO:0000256" key="1">
    <source>
        <dbReference type="SAM" id="Phobius"/>
    </source>
</evidence>
<feature type="transmembrane region" description="Helical" evidence="1">
    <location>
        <begin position="28"/>
        <end position="49"/>
    </location>
</feature>
<keyword evidence="3" id="KW-1185">Reference proteome</keyword>
<evidence type="ECO:0000313" key="2">
    <source>
        <dbReference type="EMBL" id="EKP15178.1"/>
    </source>
</evidence>
<proteinExistence type="predicted"/>
<sequence length="50" mass="6122">MVLVFGVFFWFYFHRLLRAFWMFYGDFVSKFFSLDSILFALFAFITLFLG</sequence>